<evidence type="ECO:0000313" key="5">
    <source>
        <dbReference type="EMBL" id="MPC31325.1"/>
    </source>
</evidence>
<evidence type="ECO:0000259" key="2">
    <source>
        <dbReference type="Pfam" id="PF07678"/>
    </source>
</evidence>
<organism evidence="5 6">
    <name type="scientific">Portunus trituberculatus</name>
    <name type="common">Swimming crab</name>
    <name type="synonym">Neptunus trituberculatus</name>
    <dbReference type="NCBI Taxonomy" id="210409"/>
    <lineage>
        <taxon>Eukaryota</taxon>
        <taxon>Metazoa</taxon>
        <taxon>Ecdysozoa</taxon>
        <taxon>Arthropoda</taxon>
        <taxon>Crustacea</taxon>
        <taxon>Multicrustacea</taxon>
        <taxon>Malacostraca</taxon>
        <taxon>Eumalacostraca</taxon>
        <taxon>Eucarida</taxon>
        <taxon>Decapoda</taxon>
        <taxon>Pleocyemata</taxon>
        <taxon>Brachyura</taxon>
        <taxon>Eubrachyura</taxon>
        <taxon>Portunoidea</taxon>
        <taxon>Portunidae</taxon>
        <taxon>Portuninae</taxon>
        <taxon>Portunus</taxon>
    </lineage>
</organism>
<dbReference type="PANTHER" id="PTHR11412">
    <property type="entry name" value="MACROGLOBULIN / COMPLEMENT"/>
    <property type="match status" value="1"/>
</dbReference>
<keyword evidence="6" id="KW-1185">Reference proteome</keyword>
<feature type="domain" description="Macroglobulin" evidence="4">
    <location>
        <begin position="229"/>
        <end position="290"/>
    </location>
</feature>
<dbReference type="InterPro" id="IPR013783">
    <property type="entry name" value="Ig-like_fold"/>
</dbReference>
<feature type="domain" description="Alpha-macroglobulin-like TED" evidence="2">
    <location>
        <begin position="730"/>
        <end position="906"/>
    </location>
</feature>
<dbReference type="Gene3D" id="2.60.40.10">
    <property type="entry name" value="Immunoglobulins"/>
    <property type="match status" value="2"/>
</dbReference>
<reference evidence="5 6" key="1">
    <citation type="submission" date="2019-05" db="EMBL/GenBank/DDBJ databases">
        <title>Another draft genome of Portunus trituberculatus and its Hox gene families provides insights of decapod evolution.</title>
        <authorList>
            <person name="Jeong J.-H."/>
            <person name="Song I."/>
            <person name="Kim S."/>
            <person name="Choi T."/>
            <person name="Kim D."/>
            <person name="Ryu S."/>
            <person name="Kim W."/>
        </authorList>
    </citation>
    <scope>NUCLEOTIDE SEQUENCE [LARGE SCALE GENOMIC DNA]</scope>
    <source>
        <tissue evidence="5">Muscle</tissue>
    </source>
</reference>
<dbReference type="Gene3D" id="1.50.10.20">
    <property type="match status" value="1"/>
</dbReference>
<dbReference type="AlphaFoldDB" id="A0A5B7ED75"/>
<dbReference type="OrthoDB" id="6348147at2759"/>
<dbReference type="EMBL" id="VSRR010002412">
    <property type="protein sequence ID" value="MPC31325.1"/>
    <property type="molecule type" value="Genomic_DNA"/>
</dbReference>
<dbReference type="InterPro" id="IPR002890">
    <property type="entry name" value="MG2"/>
</dbReference>
<dbReference type="Pfam" id="PF01835">
    <property type="entry name" value="MG2"/>
    <property type="match status" value="1"/>
</dbReference>
<dbReference type="PANTHER" id="PTHR11412:SF171">
    <property type="entry name" value="PREGNANCY ZONE PROTEIN-LIKE PROTEIN"/>
    <property type="match status" value="1"/>
</dbReference>
<dbReference type="GO" id="GO:0005615">
    <property type="term" value="C:extracellular space"/>
    <property type="evidence" value="ECO:0007669"/>
    <property type="project" value="InterPro"/>
</dbReference>
<evidence type="ECO:0000259" key="4">
    <source>
        <dbReference type="Pfam" id="PF17791"/>
    </source>
</evidence>
<dbReference type="SUPFAM" id="SSF48239">
    <property type="entry name" value="Terpenoid cyclases/Protein prenyltransferases"/>
    <property type="match status" value="1"/>
</dbReference>
<dbReference type="InterPro" id="IPR040839">
    <property type="entry name" value="MG4"/>
</dbReference>
<dbReference type="InterPro" id="IPR008930">
    <property type="entry name" value="Terpenoid_cyclase/PrenylTrfase"/>
</dbReference>
<dbReference type="Pfam" id="PF17791">
    <property type="entry name" value="MG3"/>
    <property type="match status" value="1"/>
</dbReference>
<evidence type="ECO:0000313" key="6">
    <source>
        <dbReference type="Proteomes" id="UP000324222"/>
    </source>
</evidence>
<dbReference type="Proteomes" id="UP000324222">
    <property type="component" value="Unassembled WGS sequence"/>
</dbReference>
<feature type="domain" description="Macroglobulin" evidence="1">
    <location>
        <begin position="134"/>
        <end position="227"/>
    </location>
</feature>
<dbReference type="GO" id="GO:0004866">
    <property type="term" value="F:endopeptidase inhibitor activity"/>
    <property type="evidence" value="ECO:0007669"/>
    <property type="project" value="InterPro"/>
</dbReference>
<dbReference type="InterPro" id="IPR041555">
    <property type="entry name" value="MG3"/>
</dbReference>
<proteinExistence type="predicted"/>
<accession>A0A5B7ED75</accession>
<dbReference type="InterPro" id="IPR050473">
    <property type="entry name" value="A2M/Complement_sys"/>
</dbReference>
<evidence type="ECO:0000259" key="3">
    <source>
        <dbReference type="Pfam" id="PF17789"/>
    </source>
</evidence>
<dbReference type="Gene3D" id="2.60.40.1930">
    <property type="match status" value="1"/>
</dbReference>
<evidence type="ECO:0000259" key="1">
    <source>
        <dbReference type="Pfam" id="PF01835"/>
    </source>
</evidence>
<protein>
    <submittedName>
        <fullName evidence="5">Alpha-1-macroglobulin</fullName>
    </submittedName>
</protein>
<sequence>MNSFILVHCGGRRSTPKGWIRVFVAPINYILTTPRQTISEHEQQLCVFVTDPAAPVGVLNVSLSIWDSSKLPENRNQTIFQEIIDIPSGKYEKCHNLKIPASEGYSGNLHIKGNLSGLKLNDTLSLSIRRSSEKTFIQTDRYKYRPGEKVQFRILTITGNKMEVSTRDYPEIWVTTPSRNRIAQWKNVSNSEGLVHLDFQLADEPEEGSYIIHLKRPQGEASQSFRVEEFVLPRYEVTIKPPAYILGTAENFTFTVCANYTFGQPLKGNLSFNIHNNQDRKCRVSQTTNTTVSVEAVPRAATPAMQCLQNFEQFRNYLAQVSPLSIDVFQIHGCSDIVVSADEMRIMDCNVYSVRASALIEEEGTGVQMTASHSTSITRSAVTFKSLYKDEFMKPNLPYSVKLRAELPDGTPAADVPVEVCAAGCCTNDTTAPNGILNIVLPNFNSYSVLVKALNCRAGMRSSEYTDRIQHYFSPSNSSLLIIAPEDKLECSPKAPSKHVLPVLFSARDQPTAAITVQIVSRGQIQHSATQEVTLTTGDLPFEVTHMVEPLPDPIEGTVRGLVNLEITLPPTASPRAKISITLEDSVEYDILEEPESPGVRGKRSACIPANDKAVLTVRVTPKVIADVNLTVSAAVDATDFPACGEAANSPQRRDALVRPIKVEPDGFPREKTFTKYICSEDFKSGTDSLESWNLALPPEFIEGTTERGFVEGSERGWVTAVGDLLALSLEVDEEKLNQTRQWLLSQQGKDGCFTAVGKVLHKSMQGGVSNSKTPAPLTAYVLVSLLEGGEQPTAPPLDMAAQCLNGVSSRHPYTLALKAYAMALAGRPEAADVLTELESIANVTSNSMYWKLPESRTRAAAVEVAGYAILAMMTLNPETYEPKARKVVKWITTQRNGQGGFYSTQSQRSATDVFCWLSGWLSVPLD</sequence>
<dbReference type="Pfam" id="PF07678">
    <property type="entry name" value="TED_complement"/>
    <property type="match status" value="1"/>
</dbReference>
<dbReference type="Pfam" id="PF17789">
    <property type="entry name" value="MG4"/>
    <property type="match status" value="1"/>
</dbReference>
<dbReference type="Gene3D" id="2.60.40.1940">
    <property type="match status" value="1"/>
</dbReference>
<comment type="caution">
    <text evidence="5">The sequence shown here is derived from an EMBL/GenBank/DDBJ whole genome shotgun (WGS) entry which is preliminary data.</text>
</comment>
<dbReference type="InterPro" id="IPR011626">
    <property type="entry name" value="Alpha-macroglobulin_TED"/>
</dbReference>
<feature type="domain" description="Macroglobulin" evidence="3">
    <location>
        <begin position="390"/>
        <end position="441"/>
    </location>
</feature>
<gene>
    <name evidence="5" type="primary">A1m_1</name>
    <name evidence="5" type="ORF">E2C01_024612</name>
</gene>
<name>A0A5B7ED75_PORTR</name>